<reference evidence="1" key="1">
    <citation type="submission" date="2018-11" db="EMBL/GenBank/DDBJ databases">
        <authorList>
            <consortium name="Pathogen Informatics"/>
        </authorList>
    </citation>
    <scope>NUCLEOTIDE SEQUENCE [LARGE SCALE GENOMIC DNA]</scope>
</reference>
<protein>
    <submittedName>
        <fullName evidence="1">Uncharacterized protein</fullName>
    </submittedName>
</protein>
<accession>A0A3P7IAQ2</accession>
<proteinExistence type="predicted"/>
<evidence type="ECO:0000313" key="1">
    <source>
        <dbReference type="EMBL" id="VDM44172.1"/>
    </source>
</evidence>
<name>A0A3P7IAQ2_TOXCA</name>
<dbReference type="AlphaFoldDB" id="A0A3P7IAQ2"/>
<dbReference type="EMBL" id="UYWY01021455">
    <property type="protein sequence ID" value="VDM44172.1"/>
    <property type="molecule type" value="Genomic_DNA"/>
</dbReference>
<gene>
    <name evidence="1" type="ORF">TCNE_LOCUS12851</name>
</gene>
<sequence length="53" mass="6201">MTFVLLTALYKMRLYMRRTSQLLNGRGISKSTRVPWKESIRRLVCTNALLILS</sequence>
<organism evidence="1">
    <name type="scientific">Toxocara canis</name>
    <name type="common">Canine roundworm</name>
    <dbReference type="NCBI Taxonomy" id="6265"/>
    <lineage>
        <taxon>Eukaryota</taxon>
        <taxon>Metazoa</taxon>
        <taxon>Ecdysozoa</taxon>
        <taxon>Nematoda</taxon>
        <taxon>Chromadorea</taxon>
        <taxon>Rhabditida</taxon>
        <taxon>Spirurina</taxon>
        <taxon>Ascaridomorpha</taxon>
        <taxon>Ascaridoidea</taxon>
        <taxon>Toxocaridae</taxon>
        <taxon>Toxocara</taxon>
    </lineage>
</organism>